<evidence type="ECO:0000313" key="6">
    <source>
        <dbReference type="EMBL" id="SDX97108.1"/>
    </source>
</evidence>
<name>A0A1H3G334_9BACT</name>
<dbReference type="InterPro" id="IPR018389">
    <property type="entry name" value="DctP_fam"/>
</dbReference>
<dbReference type="CDD" id="cd13603">
    <property type="entry name" value="PBP2_TRAP_Siap_TeaA_like"/>
    <property type="match status" value="1"/>
</dbReference>
<evidence type="ECO:0000256" key="5">
    <source>
        <dbReference type="SAM" id="SignalP"/>
    </source>
</evidence>
<dbReference type="Gene3D" id="3.40.190.170">
    <property type="entry name" value="Bacterial extracellular solute-binding protein, family 7"/>
    <property type="match status" value="1"/>
</dbReference>
<dbReference type="PANTHER" id="PTHR33376:SF4">
    <property type="entry name" value="SIALIC ACID-BINDING PERIPLASMIC PROTEIN SIAP"/>
    <property type="match status" value="1"/>
</dbReference>
<evidence type="ECO:0000256" key="2">
    <source>
        <dbReference type="ARBA" id="ARBA00009023"/>
    </source>
</evidence>
<comment type="subcellular location">
    <subcellularLocation>
        <location evidence="1">Cell envelope</location>
    </subcellularLocation>
</comment>
<dbReference type="Proteomes" id="UP000199266">
    <property type="component" value="Unassembled WGS sequence"/>
</dbReference>
<protein>
    <submittedName>
        <fullName evidence="6">Tripartite ATP-independent transporter solute receptor, DctP family</fullName>
    </submittedName>
</protein>
<accession>A0A1H3G334</accession>
<evidence type="ECO:0000256" key="4">
    <source>
        <dbReference type="ARBA" id="ARBA00022729"/>
    </source>
</evidence>
<dbReference type="RefSeq" id="WP_143270385.1">
    <property type="nucleotide sequence ID" value="NZ_FNPD01000007.1"/>
</dbReference>
<sequence length="331" mass="37534">MSFKRWLSLSMAAMFLFFFAFCASAADYTIKVGTIQPESHPDCVLMREVFQKYVEENSGGRIKVELYPNAQMGGDREMAEAVQLGILQMALPVTSITASFEKSFNVVELPYLFTTRESAFEALDGELGKELDKRLLKTGMMNLGYFENGFRHITNNKRPIYSPEDLKGLKIRTMEVPPHIAFFKELGANPTPMSFGELYTALQQGTVDGQENPIVLIHDSRFYEVQKYCSLTGHVFSVVHILTNKSFIDNLPSELQEVVKEGARRFVARHREVMPQEEEELIVELQNKGMKINDLTPEQKKPFVEAAHAIYEQFKGEIGEDIIALAEKVAK</sequence>
<evidence type="ECO:0000256" key="3">
    <source>
        <dbReference type="ARBA" id="ARBA00022448"/>
    </source>
</evidence>
<dbReference type="AlphaFoldDB" id="A0A1H3G334"/>
<evidence type="ECO:0000313" key="7">
    <source>
        <dbReference type="Proteomes" id="UP000199266"/>
    </source>
</evidence>
<dbReference type="PANTHER" id="PTHR33376">
    <property type="match status" value="1"/>
</dbReference>
<keyword evidence="4 5" id="KW-0732">Signal</keyword>
<dbReference type="SUPFAM" id="SSF53850">
    <property type="entry name" value="Periplasmic binding protein-like II"/>
    <property type="match status" value="1"/>
</dbReference>
<gene>
    <name evidence="6" type="ORF">SAMN03080603_01336</name>
</gene>
<reference evidence="7" key="1">
    <citation type="submission" date="2016-10" db="EMBL/GenBank/DDBJ databases">
        <authorList>
            <person name="Varghese N."/>
            <person name="Submissions S."/>
        </authorList>
    </citation>
    <scope>NUCLEOTIDE SEQUENCE [LARGE SCALE GENOMIC DNA]</scope>
    <source>
        <strain evidence="7">DSM 13490</strain>
    </source>
</reference>
<feature type="signal peptide" evidence="5">
    <location>
        <begin position="1"/>
        <end position="25"/>
    </location>
</feature>
<keyword evidence="6" id="KW-0675">Receptor</keyword>
<keyword evidence="7" id="KW-1185">Reference proteome</keyword>
<dbReference type="InterPro" id="IPR038404">
    <property type="entry name" value="TRAP_DctP_sf"/>
</dbReference>
<dbReference type="InterPro" id="IPR004682">
    <property type="entry name" value="TRAP_DctP"/>
</dbReference>
<evidence type="ECO:0000256" key="1">
    <source>
        <dbReference type="ARBA" id="ARBA00004196"/>
    </source>
</evidence>
<dbReference type="NCBIfam" id="TIGR00787">
    <property type="entry name" value="dctP"/>
    <property type="match status" value="1"/>
</dbReference>
<comment type="similarity">
    <text evidence="2">Belongs to the bacterial solute-binding protein 7 family.</text>
</comment>
<dbReference type="GO" id="GO:0055085">
    <property type="term" value="P:transmembrane transport"/>
    <property type="evidence" value="ECO:0007669"/>
    <property type="project" value="InterPro"/>
</dbReference>
<dbReference type="NCBIfam" id="NF037995">
    <property type="entry name" value="TRAP_S1"/>
    <property type="match status" value="1"/>
</dbReference>
<keyword evidence="3" id="KW-0813">Transport</keyword>
<dbReference type="PIRSF" id="PIRSF006470">
    <property type="entry name" value="DctB"/>
    <property type="match status" value="1"/>
</dbReference>
<feature type="chain" id="PRO_5011513105" evidence="5">
    <location>
        <begin position="26"/>
        <end position="331"/>
    </location>
</feature>
<organism evidence="6 7">
    <name type="scientific">Acetomicrobium thermoterrenum DSM 13490</name>
    <dbReference type="NCBI Taxonomy" id="1120987"/>
    <lineage>
        <taxon>Bacteria</taxon>
        <taxon>Thermotogati</taxon>
        <taxon>Synergistota</taxon>
        <taxon>Synergistia</taxon>
        <taxon>Synergistales</taxon>
        <taxon>Acetomicrobiaceae</taxon>
        <taxon>Acetomicrobium</taxon>
    </lineage>
</organism>
<dbReference type="Pfam" id="PF03480">
    <property type="entry name" value="DctP"/>
    <property type="match status" value="1"/>
</dbReference>
<dbReference type="EMBL" id="FNPD01000007">
    <property type="protein sequence ID" value="SDX97108.1"/>
    <property type="molecule type" value="Genomic_DNA"/>
</dbReference>
<dbReference type="GO" id="GO:0030288">
    <property type="term" value="C:outer membrane-bounded periplasmic space"/>
    <property type="evidence" value="ECO:0007669"/>
    <property type="project" value="InterPro"/>
</dbReference>
<proteinExistence type="inferred from homology"/>